<name>A0A8S4G261_PLUXY</name>
<feature type="coiled-coil region" evidence="1">
    <location>
        <begin position="125"/>
        <end position="159"/>
    </location>
</feature>
<accession>A0A8S4G261</accession>
<dbReference type="AlphaFoldDB" id="A0A8S4G261"/>
<keyword evidence="4" id="KW-1185">Reference proteome</keyword>
<evidence type="ECO:0000256" key="2">
    <source>
        <dbReference type="SAM" id="MobiDB-lite"/>
    </source>
</evidence>
<gene>
    <name evidence="3" type="ORF">PLXY2_LOCUS11344</name>
</gene>
<reference evidence="3" key="1">
    <citation type="submission" date="2020-11" db="EMBL/GenBank/DDBJ databases">
        <authorList>
            <person name="Whiteford S."/>
        </authorList>
    </citation>
    <scope>NUCLEOTIDE SEQUENCE</scope>
</reference>
<feature type="region of interest" description="Disordered" evidence="2">
    <location>
        <begin position="1"/>
        <end position="37"/>
    </location>
</feature>
<dbReference type="Proteomes" id="UP000653454">
    <property type="component" value="Unassembled WGS sequence"/>
</dbReference>
<comment type="caution">
    <text evidence="3">The sequence shown here is derived from an EMBL/GenBank/DDBJ whole genome shotgun (WGS) entry which is preliminary data.</text>
</comment>
<dbReference type="EMBL" id="CAJHNJ030000057">
    <property type="protein sequence ID" value="CAG9133118.1"/>
    <property type="molecule type" value="Genomic_DNA"/>
</dbReference>
<evidence type="ECO:0000313" key="3">
    <source>
        <dbReference type="EMBL" id="CAG9133118.1"/>
    </source>
</evidence>
<evidence type="ECO:0000256" key="1">
    <source>
        <dbReference type="SAM" id="Coils"/>
    </source>
</evidence>
<organism evidence="3 4">
    <name type="scientific">Plutella xylostella</name>
    <name type="common">Diamondback moth</name>
    <name type="synonym">Plutella maculipennis</name>
    <dbReference type="NCBI Taxonomy" id="51655"/>
    <lineage>
        <taxon>Eukaryota</taxon>
        <taxon>Metazoa</taxon>
        <taxon>Ecdysozoa</taxon>
        <taxon>Arthropoda</taxon>
        <taxon>Hexapoda</taxon>
        <taxon>Insecta</taxon>
        <taxon>Pterygota</taxon>
        <taxon>Neoptera</taxon>
        <taxon>Endopterygota</taxon>
        <taxon>Lepidoptera</taxon>
        <taxon>Glossata</taxon>
        <taxon>Ditrysia</taxon>
        <taxon>Yponomeutoidea</taxon>
        <taxon>Plutellidae</taxon>
        <taxon>Plutella</taxon>
    </lineage>
</organism>
<protein>
    <submittedName>
        <fullName evidence="3">(diamondback moth) hypothetical protein</fullName>
    </submittedName>
</protein>
<sequence length="265" mass="29694">MNLGNVANSSPTSPRVSSKSEEFNKSENIPLDNVSAESETCSKGHSLALDVSSKSVEVNNKSLDDRVLQCRKILESIKTEMQQNKNDKIIETKYFAPSIEDPYTSDIDVDLALTPSLVSASVDSILTCDENLMAYEKQLEKYQNTLKMAQIEKKNAIRKKMLAKAYKSKLLEIESQINVELLRVKQSLQSLEPLRMVAYNWKIPENSDSCYALNNNYCNIVPRVPDLNSFSEREINSFSTEGTVANNLLNIEVNCPTADKAVEDP</sequence>
<keyword evidence="1" id="KW-0175">Coiled coil</keyword>
<proteinExistence type="predicted"/>
<evidence type="ECO:0000313" key="4">
    <source>
        <dbReference type="Proteomes" id="UP000653454"/>
    </source>
</evidence>